<evidence type="ECO:0000313" key="2">
    <source>
        <dbReference type="EMBL" id="TVV71853.1"/>
    </source>
</evidence>
<evidence type="ECO:0000259" key="1">
    <source>
        <dbReference type="Pfam" id="PF05713"/>
    </source>
</evidence>
<name>A0A558QXG5_9SPHN</name>
<dbReference type="EMBL" id="VNIM01000078">
    <property type="protein sequence ID" value="TVV71853.1"/>
    <property type="molecule type" value="Genomic_DNA"/>
</dbReference>
<proteinExistence type="predicted"/>
<keyword evidence="3" id="KW-1185">Reference proteome</keyword>
<accession>A0A558QXG5</accession>
<dbReference type="InterPro" id="IPR008687">
    <property type="entry name" value="MobC"/>
</dbReference>
<dbReference type="Proteomes" id="UP000318681">
    <property type="component" value="Unassembled WGS sequence"/>
</dbReference>
<feature type="domain" description="Bacterial mobilisation" evidence="1">
    <location>
        <begin position="73"/>
        <end position="89"/>
    </location>
</feature>
<dbReference type="OrthoDB" id="8548224at2"/>
<sequence>MPSSVTRPAPFSLRLTPEDRARLNRDAAGMPLGAYIRWRLFDPANPPPRLRGKFPVKDHQAVSALLGKLGSTRIANNLNQLARAAHSGSLVLTPDIEAELHQAAADIAAMRDLLITALGLADAARAEDAP</sequence>
<dbReference type="Pfam" id="PF05713">
    <property type="entry name" value="MobC"/>
    <property type="match status" value="1"/>
</dbReference>
<organism evidence="2 3">
    <name type="scientific">Alterirhizorhabdus solaris</name>
    <dbReference type="NCBI Taxonomy" id="2529389"/>
    <lineage>
        <taxon>Bacteria</taxon>
        <taxon>Pseudomonadati</taxon>
        <taxon>Pseudomonadota</taxon>
        <taxon>Alphaproteobacteria</taxon>
        <taxon>Sphingomonadales</taxon>
        <taxon>Rhizorhabdaceae</taxon>
        <taxon>Alterirhizorhabdus</taxon>
    </lineage>
</organism>
<comment type="caution">
    <text evidence="2">The sequence shown here is derived from an EMBL/GenBank/DDBJ whole genome shotgun (WGS) entry which is preliminary data.</text>
</comment>
<reference evidence="2 3" key="1">
    <citation type="submission" date="2019-07" db="EMBL/GenBank/DDBJ databases">
        <title>Sphingomonas solaris sp. nov., isolated from a solar panel from Boston, Massachusetts.</title>
        <authorList>
            <person name="Tanner K."/>
            <person name="Pascual J."/>
            <person name="Mancuso C."/>
            <person name="Pereto J."/>
            <person name="Khalil A."/>
            <person name="Vilanova C."/>
        </authorList>
    </citation>
    <scope>NUCLEOTIDE SEQUENCE [LARGE SCALE GENOMIC DNA]</scope>
    <source>
        <strain evidence="2 3">R4DWN</strain>
    </source>
</reference>
<evidence type="ECO:0000313" key="3">
    <source>
        <dbReference type="Proteomes" id="UP000318681"/>
    </source>
</evidence>
<dbReference type="AlphaFoldDB" id="A0A558QXG5"/>
<dbReference type="RefSeq" id="WP_145154180.1">
    <property type="nucleotide sequence ID" value="NZ_VNIM01000078.1"/>
</dbReference>
<gene>
    <name evidence="2" type="ORF">FOY91_16030</name>
</gene>
<protein>
    <submittedName>
        <fullName evidence="2">MobC family plasmid mobilization relaxosome protein</fullName>
    </submittedName>
</protein>